<evidence type="ECO:0000313" key="4">
    <source>
        <dbReference type="Proteomes" id="UP001057702"/>
    </source>
</evidence>
<dbReference type="Proteomes" id="UP001057702">
    <property type="component" value="Unassembled WGS sequence"/>
</dbReference>
<dbReference type="Pfam" id="PF20177">
    <property type="entry name" value="DUF6542"/>
    <property type="match status" value="1"/>
</dbReference>
<evidence type="ECO:0000256" key="1">
    <source>
        <dbReference type="SAM" id="Phobius"/>
    </source>
</evidence>
<sequence length="117" mass="11420">MALVVLGAVVDEFVGSGSGWVFAIASVLGAALAAVACPPAGRVWVIAAPPLVVAVVTVVVGVLAGTGSVQGSKGLYTSAVRWAVDGFPAMAAAEVTVAVVLAVRAIRSGRGGRNHGA</sequence>
<feature type="transmembrane region" description="Helical" evidence="1">
    <location>
        <begin position="44"/>
        <end position="66"/>
    </location>
</feature>
<reference evidence="3" key="1">
    <citation type="submission" date="2022-06" db="EMBL/GenBank/DDBJ databases">
        <title>Draft genome sequence of Streptomyces sp. RB6PN25 isolated from peat swamp forest in Thailand.</title>
        <authorList>
            <person name="Duangmal K."/>
            <person name="Klaysubun C."/>
        </authorList>
    </citation>
    <scope>NUCLEOTIDE SEQUENCE</scope>
    <source>
        <strain evidence="3">RB6PN25</strain>
    </source>
</reference>
<name>A0ABT1Q3L4_9ACTN</name>
<keyword evidence="1" id="KW-0812">Transmembrane</keyword>
<gene>
    <name evidence="3" type="ORF">NGB36_25940</name>
</gene>
<protein>
    <recommendedName>
        <fullName evidence="2">DUF6542 domain-containing protein</fullName>
    </recommendedName>
</protein>
<keyword evidence="4" id="KW-1185">Reference proteome</keyword>
<feature type="transmembrane region" description="Helical" evidence="1">
    <location>
        <begin position="20"/>
        <end position="37"/>
    </location>
</feature>
<keyword evidence="1" id="KW-0472">Membrane</keyword>
<comment type="caution">
    <text evidence="3">The sequence shown here is derived from an EMBL/GenBank/DDBJ whole genome shotgun (WGS) entry which is preliminary data.</text>
</comment>
<dbReference type="InterPro" id="IPR046672">
    <property type="entry name" value="DUF6542"/>
</dbReference>
<keyword evidence="1" id="KW-1133">Transmembrane helix</keyword>
<evidence type="ECO:0000259" key="2">
    <source>
        <dbReference type="Pfam" id="PF20177"/>
    </source>
</evidence>
<proteinExistence type="predicted"/>
<dbReference type="RefSeq" id="WP_255922962.1">
    <property type="nucleotide sequence ID" value="NZ_JANFNG010000027.1"/>
</dbReference>
<accession>A0ABT1Q3L4</accession>
<organism evidence="3 4">
    <name type="scientific">Streptomyces humicola</name>
    <dbReference type="NCBI Taxonomy" id="2953240"/>
    <lineage>
        <taxon>Bacteria</taxon>
        <taxon>Bacillati</taxon>
        <taxon>Actinomycetota</taxon>
        <taxon>Actinomycetes</taxon>
        <taxon>Kitasatosporales</taxon>
        <taxon>Streptomycetaceae</taxon>
        <taxon>Streptomyces</taxon>
    </lineage>
</organism>
<feature type="domain" description="DUF6542" evidence="2">
    <location>
        <begin position="2"/>
        <end position="106"/>
    </location>
</feature>
<dbReference type="EMBL" id="JANFNG010000027">
    <property type="protein sequence ID" value="MCQ4083935.1"/>
    <property type="molecule type" value="Genomic_DNA"/>
</dbReference>
<evidence type="ECO:0000313" key="3">
    <source>
        <dbReference type="EMBL" id="MCQ4083935.1"/>
    </source>
</evidence>
<feature type="transmembrane region" description="Helical" evidence="1">
    <location>
        <begin position="86"/>
        <end position="106"/>
    </location>
</feature>